<dbReference type="Pfam" id="PF01835">
    <property type="entry name" value="MG2"/>
    <property type="match status" value="1"/>
</dbReference>
<sequence>MKQKKMVADSSWLRFGSFGRLPAARAALGACAAAFSMLAAGFWGGSAYAAQPVSITPSGSVSEPAQVVVTFAQDAVAFGRPQVAAPVQVQCVGGEAAGEGRWLSPRQWAWAFKQPLPAGVACTVTADAAFRDLQGHPIALAAPQHFNTGGPQVQRIEPWGEELSSNLPWNQLEKDPWMQGVDEEQRFLVQFSAPVDAASLPRHVHCEAEDVGERIPVRVLDAQERQQLLALQWEGGEEGPAQTIVGLACQRRLSAGVAMKLVLGKGVRALSGLSSESAQTFYYRVREPFEAVFQCEREKASSPCSPLRPMQLRFSAPLDMRWLEHIQLRAGERVWQGVALEGDASYGEAGTSVQQWRDKPLPGRYFDTVRFAAPLPPDTAFELALPAGVQDEAGRALRNAASFPLKVATGGLPALAKFSTGDFAVMERFAEGYHEPALLPVTLRAVEAPLPVKILKLDHDRDIMQWLARVQLFSPGGYIQRTRAQKLGVAVPARAASATESQGDADDEDVIETRGLSLLSQAPGVIEQTLPARRDNAQRRETEVVGIALQPGFQVVEIASPTLGKALLDQAYGEQRVLHARTAVLVTNLMVHFKLGAENAMAWVTALDSGKPVAGARVQVNRCDGQVAAQGVTDGQGVARFEALPAQTTCFADESLQGSGYFISARTDDGDLGLVSTQWNRGIEPWRFDVHYDYGLDGEGPLLHTVLDRSLLRAGETLSMKHYARLPVLGGFAAPGEADLPQTAVVQHLGSGRKFRLPLAWRRNASGGAAATSALELPPLAPLGEYAVHMQAFSADRHGGGMQTAQFRVEEFRLPVLTGTITPVQPSPAQPTAEGGAPRAMEMNMHLGYVSGGAASHWPVQLSAMLEDKPLHFAGYERYAFNAPQAVNRSPGEGQALPEMPASASLLLDKAPLQLDAQGHGRFTIPGLDKALGERPKDIRIEATFEDPNGEMQTLTHKQALWPTAALVGIHTDHWVSVKKPLSVRTIALTPQGKPLAGAAVQVRGRQHTTLSTRKRMVGGFYKYEHHHEVRDLGVLCQGQSGPTGRFDCVKELTESGEVELVAEIRDAAGRSFASATSVWVTREGELWFAGESSDRMDVLPEKPSYQPGETARFQVRMPYRQAQALVTVEREGIIETRVIELAGSDPSFTLKIDEAWGPNVYVSVLAVRGRLRDVPWYSFFTWGWRSPIVWWNAWRSDTGEAVPPTALVDLSKPSYRLGVALVRVGDEGHRIQVSVKPEKARYATGEQATLEIAARLPNGQPAAGAEVALAVVDQALLELAPNPSWDVLRAMMRTRPWGVRTATAQMEVVGRRHYGLKARAAGGGGGRSEGEGATRELFDTLLLWQPAVQLDAQGKARVQVPLNDSITTFHAEAIADAGLQFFGSGSGAIVVAQDVQLISGLPPVVRAGDAYDARITVRNTTAKAMNVQVQARHGAQTLEPRQVQIPAGASQTVQWRVTAPQPPAAQAEAQTLWEVQASAEDPAQRDAMRISQKLLAAVPVTVRQATLRQLSEPLTLPTAWPDGALEGLGSIHLDVQASLAGDTLPGLRRWWQNYPYACLEQRHSKALGLMEPRMLQAVLADLPSYLDSDGLAAYFPIRGHGEQGSIALSAHLLSVDATLGQLGEADLRIDAAARDALLKALANVAEGRLGRQNTFGRHDRTVERLSVIAALAQHGQATPSMLESLKLAPQRLPTHALLDWLLILKNTQGLPGQAQQLRTVQQELRSRIVHTGTHIGFTTERSDDWWWVMQNGNTNAARLLLITADMPEWKQDAGGLASGLMARQKNGHWGTTAANLWGQLALRRFAQWHEATEVAGVLRARMGADVQEQTWPAQPAALGNTASKPVNTSTAKLHMAFDWPDAIARLGDAAATQLQVEHIGSGQPWVTLSALAAVPSTQPVHSGLRVEKTIVPVVQTRPGQWSQGDIYRVHLVVHASAQTGMTALTDPIPAGSTILGSGLGRDSALATQGEDRQDRWSVAWEERKMDAMRVYYHGLHPGQTHYTYTVRLNQPGQFRLPPTRAEALYMPQVFGETPNADVTVLDLPRATP</sequence>
<name>A0A3M6R794_9BURK</name>
<dbReference type="SMART" id="SM01359">
    <property type="entry name" value="A2M_N_2"/>
    <property type="match status" value="1"/>
</dbReference>
<organism evidence="4 5">
    <name type="scientific">Allofranklinella schreckenbergeri</name>
    <dbReference type="NCBI Taxonomy" id="1076744"/>
    <lineage>
        <taxon>Bacteria</taxon>
        <taxon>Pseudomonadati</taxon>
        <taxon>Pseudomonadota</taxon>
        <taxon>Betaproteobacteria</taxon>
        <taxon>Burkholderiales</taxon>
        <taxon>Comamonadaceae</taxon>
        <taxon>Allofranklinella</taxon>
    </lineage>
</organism>
<gene>
    <name evidence="4" type="ORF">EBQ24_02860</name>
</gene>
<evidence type="ECO:0000313" key="4">
    <source>
        <dbReference type="EMBL" id="RMX11114.1"/>
    </source>
</evidence>
<dbReference type="Pfam" id="PF07703">
    <property type="entry name" value="A2M_BRD"/>
    <property type="match status" value="1"/>
</dbReference>
<dbReference type="InterPro" id="IPR021868">
    <property type="entry name" value="Alpha_2_Macroglob_MG3"/>
</dbReference>
<dbReference type="PANTHER" id="PTHR40094">
    <property type="entry name" value="ALPHA-2-MACROGLOBULIN HOMOLOG"/>
    <property type="match status" value="1"/>
</dbReference>
<evidence type="ECO:0000259" key="3">
    <source>
        <dbReference type="SMART" id="SM01360"/>
    </source>
</evidence>
<dbReference type="InterPro" id="IPR041246">
    <property type="entry name" value="Bact_MG10"/>
</dbReference>
<reference evidence="4 5" key="1">
    <citation type="submission" date="2018-10" db="EMBL/GenBank/DDBJ databases">
        <title>Comamonadaceae CDC group NO-1 genome sequencing and assembly.</title>
        <authorList>
            <person name="Bernier A.-M."/>
            <person name="Bernard K."/>
        </authorList>
    </citation>
    <scope>NUCLEOTIDE SEQUENCE [LARGE SCALE GENOMIC DNA]</scope>
    <source>
        <strain evidence="4 5">NML180581</strain>
    </source>
</reference>
<dbReference type="SMART" id="SM01360">
    <property type="entry name" value="A2M"/>
    <property type="match status" value="1"/>
</dbReference>
<dbReference type="InterPro" id="IPR011625">
    <property type="entry name" value="A2M_N_BRD"/>
</dbReference>
<dbReference type="Gene3D" id="2.60.40.3710">
    <property type="match status" value="1"/>
</dbReference>
<evidence type="ECO:0000259" key="2">
    <source>
        <dbReference type="SMART" id="SM01359"/>
    </source>
</evidence>
<dbReference type="InterPro" id="IPR051802">
    <property type="entry name" value="YfhM-like"/>
</dbReference>
<dbReference type="Pfam" id="PF00207">
    <property type="entry name" value="A2M"/>
    <property type="match status" value="1"/>
</dbReference>
<comment type="similarity">
    <text evidence="1">Belongs to the protease inhibitor I39 (alpha-2-macroglobulin) family. Bacterial alpha-2-macroglobulin subfamily.</text>
</comment>
<dbReference type="Pfam" id="PF11974">
    <property type="entry name" value="bMG3"/>
    <property type="match status" value="1"/>
</dbReference>
<feature type="domain" description="Alpha-2-macroglobulin bait region" evidence="2">
    <location>
        <begin position="1097"/>
        <end position="1280"/>
    </location>
</feature>
<accession>A0A3M6R794</accession>
<dbReference type="PANTHER" id="PTHR40094:SF1">
    <property type="entry name" value="UBIQUITIN DOMAIN-CONTAINING PROTEIN"/>
    <property type="match status" value="1"/>
</dbReference>
<protein>
    <submittedName>
        <fullName evidence="4">Alpha-2-macroglobulin</fullName>
    </submittedName>
</protein>
<dbReference type="Pfam" id="PF17973">
    <property type="entry name" value="bMG10"/>
    <property type="match status" value="1"/>
</dbReference>
<dbReference type="EMBL" id="RDQK01000005">
    <property type="protein sequence ID" value="RMX11114.1"/>
    <property type="molecule type" value="Genomic_DNA"/>
</dbReference>
<evidence type="ECO:0000313" key="5">
    <source>
        <dbReference type="Proteomes" id="UP000281171"/>
    </source>
</evidence>
<proteinExistence type="inferred from homology"/>
<dbReference type="InterPro" id="IPR002890">
    <property type="entry name" value="MG2"/>
</dbReference>
<dbReference type="InterPro" id="IPR001599">
    <property type="entry name" value="Macroglobln_a2"/>
</dbReference>
<dbReference type="GO" id="GO:0004866">
    <property type="term" value="F:endopeptidase inhibitor activity"/>
    <property type="evidence" value="ECO:0007669"/>
    <property type="project" value="InterPro"/>
</dbReference>
<evidence type="ECO:0000256" key="1">
    <source>
        <dbReference type="ARBA" id="ARBA00010556"/>
    </source>
</evidence>
<comment type="caution">
    <text evidence="4">The sequence shown here is derived from an EMBL/GenBank/DDBJ whole genome shotgun (WGS) entry which is preliminary data.</text>
</comment>
<feature type="domain" description="Alpha-2-macroglobulin" evidence="3">
    <location>
        <begin position="1342"/>
        <end position="1432"/>
    </location>
</feature>
<dbReference type="Gene3D" id="1.50.10.20">
    <property type="match status" value="1"/>
</dbReference>
<dbReference type="Proteomes" id="UP000281171">
    <property type="component" value="Unassembled WGS sequence"/>
</dbReference>